<dbReference type="Proteomes" id="UP000322234">
    <property type="component" value="Unassembled WGS sequence"/>
</dbReference>
<organism evidence="1 2">
    <name type="scientific">Bos mutus</name>
    <name type="common">wild yak</name>
    <dbReference type="NCBI Taxonomy" id="72004"/>
    <lineage>
        <taxon>Eukaryota</taxon>
        <taxon>Metazoa</taxon>
        <taxon>Chordata</taxon>
        <taxon>Craniata</taxon>
        <taxon>Vertebrata</taxon>
        <taxon>Euteleostomi</taxon>
        <taxon>Mammalia</taxon>
        <taxon>Eutheria</taxon>
        <taxon>Laurasiatheria</taxon>
        <taxon>Artiodactyla</taxon>
        <taxon>Ruminantia</taxon>
        <taxon>Pecora</taxon>
        <taxon>Bovidae</taxon>
        <taxon>Bovinae</taxon>
        <taxon>Bos</taxon>
    </lineage>
</organism>
<name>A0A6B0RGD2_9CETA</name>
<protein>
    <submittedName>
        <fullName evidence="1">Uncharacterized protein</fullName>
    </submittedName>
</protein>
<sequence length="95" mass="10379">MDIMLEAKDERPCSSMRKVTKIKKLHTVLVWGLVISSGYAGGRGPHRVCRASCVPKSTLSLTRHLQWLAKGQPQGWTTVGTVDVPMTESADSGQD</sequence>
<accession>A0A6B0RGD2</accession>
<proteinExistence type="predicted"/>
<dbReference type="EMBL" id="VBQZ03000052">
    <property type="protein sequence ID" value="MXQ89080.1"/>
    <property type="molecule type" value="Genomic_DNA"/>
</dbReference>
<keyword evidence="2" id="KW-1185">Reference proteome</keyword>
<reference evidence="1" key="1">
    <citation type="submission" date="2019-10" db="EMBL/GenBank/DDBJ databases">
        <title>The sequence and de novo assembly of the wild yak genome.</title>
        <authorList>
            <person name="Liu Y."/>
        </authorList>
    </citation>
    <scope>NUCLEOTIDE SEQUENCE [LARGE SCALE GENOMIC DNA]</scope>
    <source>
        <strain evidence="1">WY2019</strain>
    </source>
</reference>
<comment type="caution">
    <text evidence="1">The sequence shown here is derived from an EMBL/GenBank/DDBJ whole genome shotgun (WGS) entry which is preliminary data.</text>
</comment>
<evidence type="ECO:0000313" key="2">
    <source>
        <dbReference type="Proteomes" id="UP000322234"/>
    </source>
</evidence>
<dbReference type="AlphaFoldDB" id="A0A6B0RGD2"/>
<evidence type="ECO:0000313" key="1">
    <source>
        <dbReference type="EMBL" id="MXQ89080.1"/>
    </source>
</evidence>
<gene>
    <name evidence="1" type="ORF">E5288_WYG007851</name>
</gene>